<dbReference type="Proteomes" id="UP001178508">
    <property type="component" value="Chromosome 4"/>
</dbReference>
<keyword evidence="1" id="KW-1015">Disulfide bond</keyword>
<dbReference type="AlphaFoldDB" id="A0AAV1F2C4"/>
<proteinExistence type="predicted"/>
<protein>
    <submittedName>
        <fullName evidence="4">Tumor necrosis factor receptor superfamily member 5-like isoform X2</fullName>
    </submittedName>
</protein>
<gene>
    <name evidence="4" type="ORF">XNOV1_A016738</name>
</gene>
<dbReference type="SMART" id="SM00208">
    <property type="entry name" value="TNFR"/>
    <property type="match status" value="4"/>
</dbReference>
<evidence type="ECO:0000256" key="1">
    <source>
        <dbReference type="PROSITE-ProRule" id="PRU00206"/>
    </source>
</evidence>
<dbReference type="GO" id="GO:2000406">
    <property type="term" value="P:positive regulation of T cell migration"/>
    <property type="evidence" value="ECO:0007669"/>
    <property type="project" value="TreeGrafter"/>
</dbReference>
<evidence type="ECO:0000259" key="3">
    <source>
        <dbReference type="PROSITE" id="PS50050"/>
    </source>
</evidence>
<feature type="transmembrane region" description="Helical" evidence="2">
    <location>
        <begin position="263"/>
        <end position="289"/>
    </location>
</feature>
<organism evidence="4 5">
    <name type="scientific">Xyrichtys novacula</name>
    <name type="common">Pearly razorfish</name>
    <name type="synonym">Hemipteronotus novacula</name>
    <dbReference type="NCBI Taxonomy" id="13765"/>
    <lineage>
        <taxon>Eukaryota</taxon>
        <taxon>Metazoa</taxon>
        <taxon>Chordata</taxon>
        <taxon>Craniata</taxon>
        <taxon>Vertebrata</taxon>
        <taxon>Euteleostomi</taxon>
        <taxon>Actinopterygii</taxon>
        <taxon>Neopterygii</taxon>
        <taxon>Teleostei</taxon>
        <taxon>Neoteleostei</taxon>
        <taxon>Acanthomorphata</taxon>
        <taxon>Eupercaria</taxon>
        <taxon>Labriformes</taxon>
        <taxon>Labridae</taxon>
        <taxon>Xyrichtys</taxon>
    </lineage>
</organism>
<dbReference type="InterPro" id="IPR001368">
    <property type="entry name" value="TNFR/NGFR_Cys_rich_reg"/>
</dbReference>
<dbReference type="GO" id="GO:0009897">
    <property type="term" value="C:external side of plasma membrane"/>
    <property type="evidence" value="ECO:0007669"/>
    <property type="project" value="TreeGrafter"/>
</dbReference>
<dbReference type="FunFam" id="2.10.50.10:FF:000009">
    <property type="entry name" value="Tumor necrosis factor receptor superfamily member 14"/>
    <property type="match status" value="1"/>
</dbReference>
<reference evidence="4" key="1">
    <citation type="submission" date="2023-08" db="EMBL/GenBank/DDBJ databases">
        <authorList>
            <person name="Alioto T."/>
            <person name="Alioto T."/>
            <person name="Gomez Garrido J."/>
        </authorList>
    </citation>
    <scope>NUCLEOTIDE SEQUENCE</scope>
</reference>
<evidence type="ECO:0000256" key="2">
    <source>
        <dbReference type="SAM" id="Phobius"/>
    </source>
</evidence>
<name>A0AAV1F2C4_XYRNO</name>
<feature type="disulfide bond" evidence="1">
    <location>
        <begin position="131"/>
        <end position="146"/>
    </location>
</feature>
<keyword evidence="4" id="KW-0675">Receptor</keyword>
<dbReference type="GO" id="GO:0046642">
    <property type="term" value="P:negative regulation of alpha-beta T cell proliferation"/>
    <property type="evidence" value="ECO:0007669"/>
    <property type="project" value="TreeGrafter"/>
</dbReference>
<dbReference type="GO" id="GO:0050829">
    <property type="term" value="P:defense response to Gram-negative bacterium"/>
    <property type="evidence" value="ECO:0007669"/>
    <property type="project" value="TreeGrafter"/>
</dbReference>
<accession>A0AAV1F2C4</accession>
<dbReference type="CDD" id="cd13405">
    <property type="entry name" value="TNFRSF14_teleost"/>
    <property type="match status" value="1"/>
</dbReference>
<evidence type="ECO:0000313" key="5">
    <source>
        <dbReference type="Proteomes" id="UP001178508"/>
    </source>
</evidence>
<evidence type="ECO:0000313" key="4">
    <source>
        <dbReference type="EMBL" id="CAJ1055144.1"/>
    </source>
</evidence>
<keyword evidence="2" id="KW-1133">Transmembrane helix</keyword>
<feature type="repeat" description="TNFR-Cys" evidence="1">
    <location>
        <begin position="130"/>
        <end position="172"/>
    </location>
</feature>
<keyword evidence="5" id="KW-1185">Reference proteome</keyword>
<dbReference type="GO" id="GO:0050830">
    <property type="term" value="P:defense response to Gram-positive bacterium"/>
    <property type="evidence" value="ECO:0007669"/>
    <property type="project" value="TreeGrafter"/>
</dbReference>
<dbReference type="EMBL" id="OY660867">
    <property type="protein sequence ID" value="CAJ1055144.1"/>
    <property type="molecule type" value="Genomic_DNA"/>
</dbReference>
<dbReference type="PROSITE" id="PS00652">
    <property type="entry name" value="TNFR_NGFR_1"/>
    <property type="match status" value="1"/>
</dbReference>
<dbReference type="Pfam" id="PF00020">
    <property type="entry name" value="TNFR_c6"/>
    <property type="match status" value="1"/>
</dbReference>
<comment type="caution">
    <text evidence="1">Lacks conserved residue(s) required for the propagation of feature annotation.</text>
</comment>
<keyword evidence="2" id="KW-0472">Membrane</keyword>
<dbReference type="PANTHER" id="PTHR46838:SF1">
    <property type="entry name" value="TUMOR NECROSIS FACTOR RECEPTOR SUPERFAMILY MEMBER 14"/>
    <property type="match status" value="1"/>
</dbReference>
<feature type="domain" description="TNFR-Cys" evidence="3">
    <location>
        <begin position="130"/>
        <end position="172"/>
    </location>
</feature>
<dbReference type="Gene3D" id="2.10.50.10">
    <property type="entry name" value="Tumor Necrosis Factor Receptor, subunit A, domain 2"/>
    <property type="match status" value="3"/>
</dbReference>
<sequence>MGLFWACFHRAGYLFLSRDMATLHRTCAQFPVLSHQCRRWCRCFGFIFRLVLNLSQRMFSNQNCDPDEEMMLETKLWLLLTICTLKIFTGQTLTCHRTEYQIGNECCPMCGIGSRVAIYCTESYSTRCLPCTEGTFMDQETDHRQCYPCTKCDAGSGLRTETSCTNTSDAVCQPLEGFFCIESAEGGCAAAKRHTSCKPGEYISQNGSSVSDTVCSPCSDGSFSDGTFSSCRPHTQCESKSLQQLVQGTESSDAQCGERDPDWTGVIVCGLVFWICYLVIPLVFCFTFVGNEVPKYKRS</sequence>
<dbReference type="PANTHER" id="PTHR46838">
    <property type="entry name" value="TUMOR NECROSIS FACTOR RECEPTOR SUPERFAMILY MEMBER 14"/>
    <property type="match status" value="1"/>
</dbReference>
<dbReference type="SUPFAM" id="SSF57586">
    <property type="entry name" value="TNF receptor-like"/>
    <property type="match status" value="2"/>
</dbReference>
<dbReference type="PROSITE" id="PS50050">
    <property type="entry name" value="TNFR_NGFR_2"/>
    <property type="match status" value="1"/>
</dbReference>
<dbReference type="GO" id="GO:0002720">
    <property type="term" value="P:positive regulation of cytokine production involved in immune response"/>
    <property type="evidence" value="ECO:0007669"/>
    <property type="project" value="TreeGrafter"/>
</dbReference>
<keyword evidence="2" id="KW-0812">Transmembrane</keyword>